<dbReference type="SUPFAM" id="SSF53092">
    <property type="entry name" value="Creatinase/prolidase N-terminal domain"/>
    <property type="match status" value="1"/>
</dbReference>
<dbReference type="PANTHER" id="PTHR43226">
    <property type="entry name" value="XAA-PRO AMINOPEPTIDASE 3"/>
    <property type="match status" value="1"/>
</dbReference>
<feature type="domain" description="Aminopeptidase P N-terminal" evidence="6">
    <location>
        <begin position="61"/>
        <end position="198"/>
    </location>
</feature>
<evidence type="ECO:0000256" key="1">
    <source>
        <dbReference type="ARBA" id="ARBA00001936"/>
    </source>
</evidence>
<dbReference type="InterPro" id="IPR007865">
    <property type="entry name" value="Aminopep_P_N"/>
</dbReference>
<dbReference type="Gene3D" id="3.40.350.10">
    <property type="entry name" value="Creatinase/prolidase N-terminal domain"/>
    <property type="match status" value="1"/>
</dbReference>
<dbReference type="EMBL" id="LSSK01000842">
    <property type="protein sequence ID" value="OMH81705.1"/>
    <property type="molecule type" value="Genomic_DNA"/>
</dbReference>
<gene>
    <name evidence="7" type="ORF">AX774_g4835</name>
</gene>
<evidence type="ECO:0000256" key="3">
    <source>
        <dbReference type="ARBA" id="ARBA00022723"/>
    </source>
</evidence>
<comment type="cofactor">
    <cofactor evidence="1">
        <name>Mn(2+)</name>
        <dbReference type="ChEBI" id="CHEBI:29035"/>
    </cofactor>
</comment>
<keyword evidence="5" id="KW-0464">Manganese</keyword>
<evidence type="ECO:0000313" key="8">
    <source>
        <dbReference type="Proteomes" id="UP000188320"/>
    </source>
</evidence>
<keyword evidence="7" id="KW-0645">Protease</keyword>
<dbReference type="InterPro" id="IPR000994">
    <property type="entry name" value="Pept_M24"/>
</dbReference>
<dbReference type="Pfam" id="PF00557">
    <property type="entry name" value="Peptidase_M24"/>
    <property type="match status" value="1"/>
</dbReference>
<reference evidence="8" key="1">
    <citation type="submission" date="2017-01" db="EMBL/GenBank/DDBJ databases">
        <authorList>
            <person name="Wang Y."/>
            <person name="White M."/>
            <person name="Kvist S."/>
            <person name="Moncalvo J.-M."/>
        </authorList>
    </citation>
    <scope>NUCLEOTIDE SEQUENCE [LARGE SCALE GENOMIC DNA]</scope>
    <source>
        <strain evidence="8">COL-18-3</strain>
    </source>
</reference>
<evidence type="ECO:0000259" key="6">
    <source>
        <dbReference type="SMART" id="SM01011"/>
    </source>
</evidence>
<comment type="caution">
    <text evidence="7">The sequence shown here is derived from an EMBL/GenBank/DDBJ whole genome shotgun (WGS) entry which is preliminary data.</text>
</comment>
<dbReference type="InterPro" id="IPR052433">
    <property type="entry name" value="X-Pro_dipept-like"/>
</dbReference>
<dbReference type="Pfam" id="PF05195">
    <property type="entry name" value="AMP_N"/>
    <property type="match status" value="1"/>
</dbReference>
<dbReference type="GO" id="GO:0005739">
    <property type="term" value="C:mitochondrion"/>
    <property type="evidence" value="ECO:0007669"/>
    <property type="project" value="TreeGrafter"/>
</dbReference>
<dbReference type="InterPro" id="IPR029149">
    <property type="entry name" value="Creatin/AminoP/Spt16_N"/>
</dbReference>
<dbReference type="OrthoDB" id="4215474at2759"/>
<dbReference type="InterPro" id="IPR036005">
    <property type="entry name" value="Creatinase/aminopeptidase-like"/>
</dbReference>
<dbReference type="SUPFAM" id="SSF55920">
    <property type="entry name" value="Creatinase/aminopeptidase"/>
    <property type="match status" value="1"/>
</dbReference>
<dbReference type="GO" id="GO:0070006">
    <property type="term" value="F:metalloaminopeptidase activity"/>
    <property type="evidence" value="ECO:0007669"/>
    <property type="project" value="InterPro"/>
</dbReference>
<evidence type="ECO:0000256" key="4">
    <source>
        <dbReference type="ARBA" id="ARBA00022801"/>
    </source>
</evidence>
<comment type="similarity">
    <text evidence="2">Belongs to the peptidase M24B family.</text>
</comment>
<keyword evidence="3" id="KW-0479">Metal-binding</keyword>
<accession>A0A1R1PL66</accession>
<dbReference type="GO" id="GO:0030145">
    <property type="term" value="F:manganese ion binding"/>
    <property type="evidence" value="ECO:0007669"/>
    <property type="project" value="InterPro"/>
</dbReference>
<keyword evidence="8" id="KW-1185">Reference proteome</keyword>
<dbReference type="GO" id="GO:0006508">
    <property type="term" value="P:proteolysis"/>
    <property type="evidence" value="ECO:0007669"/>
    <property type="project" value="TreeGrafter"/>
</dbReference>
<sequence length="483" mass="55101">MFARKFRANRLTKSQRRGYGLLDFVLRTPESKDPITKNMYGQAMHKTNPGLISQQELAPGFTKNEFHTRRVNLMKPLNEKDVVVVFGADKQYHSPHIFYPFRQDANFYYLTGWAEPNSALVLQKDSNVTGGYKSMLFCLEKDHNREIWEGSRNGIESAVADFGFDEAFPVSNLTVHLRDLVRERNGLKLYAGKNNIPGKIKSQLNFNDFIDVNSKIQKLRLIKSDSEIKMLQKANDISLTGYLELLKAIREGVNEDSLANLFEFTCKKSLGEKSSLTRSGYVPVFAGGDNSLLLHYTLNNCNLNAGDLLLIDAGMEYAYYNSDISRTYPVNKTYTPAQKDLYNAVLHVQESTIDYIAKCRTKKESLTLNNIHSYSSKLLSTNLRDLGFVDVNIDRIYPHHVSHYLGIQLHDTVDVSLNTPIQNNMVFTIEPGLYIPYDDNYPKHFHGMGIRIEDNIVTKEDGIVNLSKSIPKKIEDIERIMNE</sequence>
<protein>
    <submittedName>
        <fullName evidence="7">Putative Xaa-Pro aminopeptidase 3</fullName>
    </submittedName>
</protein>
<keyword evidence="7" id="KW-0031">Aminopeptidase</keyword>
<name>A0A1R1PL66_ZANCU</name>
<dbReference type="Gene3D" id="3.90.230.10">
    <property type="entry name" value="Creatinase/methionine aminopeptidase superfamily"/>
    <property type="match status" value="1"/>
</dbReference>
<evidence type="ECO:0000313" key="7">
    <source>
        <dbReference type="EMBL" id="OMH81705.1"/>
    </source>
</evidence>
<evidence type="ECO:0000256" key="5">
    <source>
        <dbReference type="ARBA" id="ARBA00023211"/>
    </source>
</evidence>
<dbReference type="Proteomes" id="UP000188320">
    <property type="component" value="Unassembled WGS sequence"/>
</dbReference>
<organism evidence="7 8">
    <name type="scientific">Zancudomyces culisetae</name>
    <name type="common">Gut fungus</name>
    <name type="synonym">Smittium culisetae</name>
    <dbReference type="NCBI Taxonomy" id="1213189"/>
    <lineage>
        <taxon>Eukaryota</taxon>
        <taxon>Fungi</taxon>
        <taxon>Fungi incertae sedis</taxon>
        <taxon>Zoopagomycota</taxon>
        <taxon>Kickxellomycotina</taxon>
        <taxon>Harpellomycetes</taxon>
        <taxon>Harpellales</taxon>
        <taxon>Legeriomycetaceae</taxon>
        <taxon>Zancudomyces</taxon>
    </lineage>
</organism>
<evidence type="ECO:0000256" key="2">
    <source>
        <dbReference type="ARBA" id="ARBA00008766"/>
    </source>
</evidence>
<proteinExistence type="inferred from homology"/>
<dbReference type="AlphaFoldDB" id="A0A1R1PL66"/>
<dbReference type="PANTHER" id="PTHR43226:SF4">
    <property type="entry name" value="XAA-PRO AMINOPEPTIDASE 3"/>
    <property type="match status" value="1"/>
</dbReference>
<keyword evidence="4" id="KW-0378">Hydrolase</keyword>
<dbReference type="SMART" id="SM01011">
    <property type="entry name" value="AMP_N"/>
    <property type="match status" value="1"/>
</dbReference>